<dbReference type="Proteomes" id="UP001478817">
    <property type="component" value="Unassembled WGS sequence"/>
</dbReference>
<reference evidence="8 9" key="1">
    <citation type="submission" date="2024-04" db="EMBL/GenBank/DDBJ databases">
        <title>Human intestinal bacterial collection.</title>
        <authorList>
            <person name="Pauvert C."/>
            <person name="Hitch T.C.A."/>
            <person name="Clavel T."/>
        </authorList>
    </citation>
    <scope>NUCLEOTIDE SEQUENCE [LARGE SCALE GENOMIC DNA]</scope>
    <source>
        <strain evidence="8 9">CLA-AA-H197</strain>
    </source>
</reference>
<keyword evidence="9" id="KW-1185">Reference proteome</keyword>
<feature type="compositionally biased region" description="Basic and acidic residues" evidence="6">
    <location>
        <begin position="1"/>
        <end position="16"/>
    </location>
</feature>
<dbReference type="PANTHER" id="PTHR47089">
    <property type="entry name" value="ABC TRANSPORTER, PERMEASE PROTEIN"/>
    <property type="match status" value="1"/>
</dbReference>
<evidence type="ECO:0000256" key="3">
    <source>
        <dbReference type="ARBA" id="ARBA00022692"/>
    </source>
</evidence>
<dbReference type="RefSeq" id="WP_232817418.1">
    <property type="nucleotide sequence ID" value="NZ_JBBNGS010000016.1"/>
</dbReference>
<keyword evidence="5 7" id="KW-0472">Membrane</keyword>
<name>A0ABV1IHD9_9ACTN</name>
<dbReference type="EMBL" id="JBBNGS010000016">
    <property type="protein sequence ID" value="MEQ2638322.1"/>
    <property type="molecule type" value="Genomic_DNA"/>
</dbReference>
<accession>A0ABV1IHD9</accession>
<dbReference type="InterPro" id="IPR001851">
    <property type="entry name" value="ABC_transp_permease"/>
</dbReference>
<evidence type="ECO:0000256" key="5">
    <source>
        <dbReference type="ARBA" id="ARBA00023136"/>
    </source>
</evidence>
<evidence type="ECO:0000256" key="6">
    <source>
        <dbReference type="SAM" id="MobiDB-lite"/>
    </source>
</evidence>
<comment type="caution">
    <text evidence="8">The sequence shown here is derived from an EMBL/GenBank/DDBJ whole genome shotgun (WGS) entry which is preliminary data.</text>
</comment>
<evidence type="ECO:0000256" key="4">
    <source>
        <dbReference type="ARBA" id="ARBA00022989"/>
    </source>
</evidence>
<evidence type="ECO:0000313" key="9">
    <source>
        <dbReference type="Proteomes" id="UP001478817"/>
    </source>
</evidence>
<feature type="transmembrane region" description="Helical" evidence="7">
    <location>
        <begin position="207"/>
        <end position="228"/>
    </location>
</feature>
<feature type="transmembrane region" description="Helical" evidence="7">
    <location>
        <begin position="168"/>
        <end position="187"/>
    </location>
</feature>
<dbReference type="GeneID" id="98643051"/>
<protein>
    <submittedName>
        <fullName evidence="8">ABC transporter permease</fullName>
    </submittedName>
</protein>
<feature type="transmembrane region" description="Helical" evidence="7">
    <location>
        <begin position="256"/>
        <end position="278"/>
    </location>
</feature>
<organism evidence="8 9">
    <name type="scientific">Paratractidigestivibacter faecalis</name>
    <dbReference type="NCBI Taxonomy" id="2292441"/>
    <lineage>
        <taxon>Bacteria</taxon>
        <taxon>Bacillati</taxon>
        <taxon>Actinomycetota</taxon>
        <taxon>Coriobacteriia</taxon>
        <taxon>Coriobacteriales</taxon>
        <taxon>Atopobiaceae</taxon>
        <taxon>Paratractidigestivibacter</taxon>
    </lineage>
</organism>
<dbReference type="PANTHER" id="PTHR47089:SF1">
    <property type="entry name" value="GUANOSINE ABC TRANSPORTER PERMEASE PROTEIN NUPP"/>
    <property type="match status" value="1"/>
</dbReference>
<feature type="transmembrane region" description="Helical" evidence="7">
    <location>
        <begin position="298"/>
        <end position="320"/>
    </location>
</feature>
<evidence type="ECO:0000256" key="2">
    <source>
        <dbReference type="ARBA" id="ARBA00022475"/>
    </source>
</evidence>
<evidence type="ECO:0000256" key="1">
    <source>
        <dbReference type="ARBA" id="ARBA00004651"/>
    </source>
</evidence>
<evidence type="ECO:0000256" key="7">
    <source>
        <dbReference type="SAM" id="Phobius"/>
    </source>
</evidence>
<evidence type="ECO:0000313" key="8">
    <source>
        <dbReference type="EMBL" id="MEQ2638322.1"/>
    </source>
</evidence>
<feature type="transmembrane region" description="Helical" evidence="7">
    <location>
        <begin position="135"/>
        <end position="156"/>
    </location>
</feature>
<feature type="region of interest" description="Disordered" evidence="6">
    <location>
        <begin position="1"/>
        <end position="26"/>
    </location>
</feature>
<feature type="transmembrane region" description="Helical" evidence="7">
    <location>
        <begin position="332"/>
        <end position="355"/>
    </location>
</feature>
<feature type="transmembrane region" description="Helical" evidence="7">
    <location>
        <begin position="34"/>
        <end position="62"/>
    </location>
</feature>
<proteinExistence type="predicted"/>
<keyword evidence="2" id="KW-1003">Cell membrane</keyword>
<keyword evidence="3 7" id="KW-0812">Transmembrane</keyword>
<dbReference type="CDD" id="cd06580">
    <property type="entry name" value="TM_PBP1_transp_TpRbsC_like"/>
    <property type="match status" value="1"/>
</dbReference>
<comment type="subcellular location">
    <subcellularLocation>
        <location evidence="1">Cell membrane</location>
        <topology evidence="1">Multi-pass membrane protein</topology>
    </subcellularLocation>
</comment>
<dbReference type="Pfam" id="PF02653">
    <property type="entry name" value="BPD_transp_2"/>
    <property type="match status" value="1"/>
</dbReference>
<sequence length="380" mass="39697">MADIKNQKADDGNKESKRQRRAGMYSEQQREKTLMVVTPIVSVLLALIVGAIIIACLGKSPIEGYGAMISGALGDAGKLGKTLERACPLIFTSLAAVFAYKCGVFNLGGEGQFIMGACATATVILGLGLDGFPALLLGLLAGIIVGGIWALLPGIMKITRGLNEMITTIMLNYVALYFMEYIFKNVFSDQGLPKTLAMPKASHLMDVGTAHAGVIIAIALGVILWYVIFRTSFGFKIRAVGMSPTASKVNGFPVRFLMLAAFVISGAIAGLGGAAELLGKTPFRLADGFGSGFGFDGVAIALIAQLNPIASIVVALLFGILSTGGTMMQSVIGVPTAIVDIIRGLIIIFAVAGMAMVKLPKVKAFIASLSNKNKKAEVTA</sequence>
<gene>
    <name evidence="8" type="ORF">AAAT05_08210</name>
</gene>
<keyword evidence="4 7" id="KW-1133">Transmembrane helix</keyword>